<gene>
    <name evidence="3" type="ORF">GH714_028490</name>
</gene>
<feature type="domain" description="GH16" evidence="2">
    <location>
        <begin position="1"/>
        <end position="232"/>
    </location>
</feature>
<dbReference type="InterPro" id="IPR000757">
    <property type="entry name" value="Beta-glucanase-like"/>
</dbReference>
<feature type="region of interest" description="Disordered" evidence="1">
    <location>
        <begin position="901"/>
        <end position="921"/>
    </location>
</feature>
<protein>
    <recommendedName>
        <fullName evidence="2">GH16 domain-containing protein</fullName>
    </recommendedName>
</protein>
<dbReference type="GO" id="GO:0005975">
    <property type="term" value="P:carbohydrate metabolic process"/>
    <property type="evidence" value="ECO:0007669"/>
    <property type="project" value="InterPro"/>
</dbReference>
<dbReference type="AlphaFoldDB" id="A0A6A6M4I4"/>
<dbReference type="InterPro" id="IPR041679">
    <property type="entry name" value="DNA2/NAM7-like_C"/>
</dbReference>
<dbReference type="CDD" id="cd18808">
    <property type="entry name" value="SF1_C_Upf1"/>
    <property type="match status" value="1"/>
</dbReference>
<dbReference type="PANTHER" id="PTHR10887:SF538">
    <property type="entry name" value="HELICASE MAGATAMA 3-RELATED"/>
    <property type="match status" value="1"/>
</dbReference>
<dbReference type="FunFam" id="3.40.50.300:FF:002371">
    <property type="entry name" value="Predicted protein"/>
    <property type="match status" value="1"/>
</dbReference>
<dbReference type="EMBL" id="JAAGAX010000008">
    <property type="protein sequence ID" value="KAF2307428.1"/>
    <property type="molecule type" value="Genomic_DNA"/>
</dbReference>
<name>A0A6A6M4I4_HEVBR</name>
<dbReference type="CDD" id="cd18042">
    <property type="entry name" value="DEXXQc_SETX"/>
    <property type="match status" value="1"/>
</dbReference>
<dbReference type="InterPro" id="IPR027417">
    <property type="entry name" value="P-loop_NTPase"/>
</dbReference>
<dbReference type="InterPro" id="IPR041677">
    <property type="entry name" value="DNA2/NAM7_AAA_11"/>
</dbReference>
<dbReference type="SUPFAM" id="SSF52540">
    <property type="entry name" value="P-loop containing nucleoside triphosphate hydrolases"/>
    <property type="match status" value="1"/>
</dbReference>
<sequence>MIPSSSFAQWPPSPGYWPSSRFRSMSFYQGYRNLWGYTHQFVDQNALTIWLDSTSGHALSTSLIDVVRSGFKSVKPFRSGYFGASIKVQPGYTAGVITAFYLSNNEAHPRFHDEVDIEFLGTTFGKPYTLQTNVYIRGSGDGRIIGREMKFHLWFDPTQNFHHYAILWSPNEIIFLVDDVPIRRYPRKVMQFFQEPMWVMFNMDASSWLLKMENTKQIIVNEWVMRLVVEWNEAEGFLLPAVTYGDDEGEKISQNDLLLLSREQIKDVQKLPETHAFALVEHRQHNLLRLRMFLDGEVTCLNIDNLESRPRLLRMRRFMTSPLKLQEKLLFSLKICSLSTISREYFALRSICSLPFKDLILKATDKNSGSGDQAWKVSGTLREYFGGILNKSQLEAVDAGLSRKAFVLIQGPPGTGKTQTILALLSAILHAAPARVQSKGSLHEFKCGPEIPIQEKYNHWARASPWLSGNNPRDINMPKDGDDGYFPTTGNELKPEVVASSRKYRVRVLVCAPSNSALDEIVLRLLRTGIRDENVRTYNPKIVRIGLKAHHSVQSVCMDYLVKQKQDEFAADKKHGAAGGDIDSIRNAILEEAVIVEPATLVPLANGCKQVFLVGDPVQLPATVISPVATKFGYGTSLFERLQRAGYPVNMLKLQYRMHPEIRNFPSREFYSEALLDAEDILSKTEREWHKYRCFSPFCFFDIHEGKESQPSGSGSWVNTDEVEFVLLLYHKLVTMYPELRSSSQLAIISPYRYQVKLFQDRFRDTFGQESQKFVDIQTVDGFQGREKDVAIFSCVRANKDRGIGFVSDARRMNVGITRAKSTVLVVGSASTLRSDEHWNNLVESAEKRDLVFKVSKPYASFFSDSNLESMKVPDNLLGVPDQDLDDDVIMHGIIDDADLGQADEHDMDDMDDGFNGAEDD</sequence>
<dbReference type="GO" id="GO:0004553">
    <property type="term" value="F:hydrolase activity, hydrolyzing O-glycosyl compounds"/>
    <property type="evidence" value="ECO:0007669"/>
    <property type="project" value="InterPro"/>
</dbReference>
<dbReference type="Gene3D" id="3.40.50.300">
    <property type="entry name" value="P-loop containing nucleotide triphosphate hydrolases"/>
    <property type="match status" value="2"/>
</dbReference>
<reference evidence="3 4" key="1">
    <citation type="journal article" date="2020" name="Mol. Plant">
        <title>The Chromosome-Based Rubber Tree Genome Provides New Insights into Spurge Genome Evolution and Rubber Biosynthesis.</title>
        <authorList>
            <person name="Liu J."/>
            <person name="Shi C."/>
            <person name="Shi C.C."/>
            <person name="Li W."/>
            <person name="Zhang Q.J."/>
            <person name="Zhang Y."/>
            <person name="Li K."/>
            <person name="Lu H.F."/>
            <person name="Shi C."/>
            <person name="Zhu S.T."/>
            <person name="Xiao Z.Y."/>
            <person name="Nan H."/>
            <person name="Yue Y."/>
            <person name="Zhu X.G."/>
            <person name="Wu Y."/>
            <person name="Hong X.N."/>
            <person name="Fan G.Y."/>
            <person name="Tong Y."/>
            <person name="Zhang D."/>
            <person name="Mao C.L."/>
            <person name="Liu Y.L."/>
            <person name="Hao S.J."/>
            <person name="Liu W.Q."/>
            <person name="Lv M.Q."/>
            <person name="Zhang H.B."/>
            <person name="Liu Y."/>
            <person name="Hu-Tang G.R."/>
            <person name="Wang J.P."/>
            <person name="Wang J.H."/>
            <person name="Sun Y.H."/>
            <person name="Ni S.B."/>
            <person name="Chen W.B."/>
            <person name="Zhang X.C."/>
            <person name="Jiao Y.N."/>
            <person name="Eichler E.E."/>
            <person name="Li G.H."/>
            <person name="Liu X."/>
            <person name="Gao L.Z."/>
        </authorList>
    </citation>
    <scope>NUCLEOTIDE SEQUENCE [LARGE SCALE GENOMIC DNA]</scope>
    <source>
        <strain evidence="4">cv. GT1</strain>
        <tissue evidence="3">Leaf</tissue>
    </source>
</reference>
<dbReference type="Pfam" id="PF00722">
    <property type="entry name" value="Glyco_hydro_16"/>
    <property type="match status" value="1"/>
</dbReference>
<dbReference type="Proteomes" id="UP000467840">
    <property type="component" value="Chromosome 9"/>
</dbReference>
<evidence type="ECO:0000313" key="4">
    <source>
        <dbReference type="Proteomes" id="UP000467840"/>
    </source>
</evidence>
<keyword evidence="4" id="KW-1185">Reference proteome</keyword>
<dbReference type="Pfam" id="PF13086">
    <property type="entry name" value="AAA_11"/>
    <property type="match status" value="2"/>
</dbReference>
<dbReference type="Gene3D" id="2.60.120.200">
    <property type="match status" value="1"/>
</dbReference>
<dbReference type="InterPro" id="IPR045055">
    <property type="entry name" value="DNA2/NAM7-like"/>
</dbReference>
<evidence type="ECO:0000313" key="3">
    <source>
        <dbReference type="EMBL" id="KAF2307428.1"/>
    </source>
</evidence>
<dbReference type="PANTHER" id="PTHR10887">
    <property type="entry name" value="DNA2/NAM7 HELICASE FAMILY"/>
    <property type="match status" value="1"/>
</dbReference>
<dbReference type="Pfam" id="PF13087">
    <property type="entry name" value="AAA_12"/>
    <property type="match status" value="1"/>
</dbReference>
<proteinExistence type="predicted"/>
<evidence type="ECO:0000256" key="1">
    <source>
        <dbReference type="SAM" id="MobiDB-lite"/>
    </source>
</evidence>
<dbReference type="SUPFAM" id="SSF49899">
    <property type="entry name" value="Concanavalin A-like lectins/glucanases"/>
    <property type="match status" value="1"/>
</dbReference>
<comment type="caution">
    <text evidence="3">The sequence shown here is derived from an EMBL/GenBank/DDBJ whole genome shotgun (WGS) entry which is preliminary data.</text>
</comment>
<accession>A0A6A6M4I4</accession>
<dbReference type="InterPro" id="IPR047187">
    <property type="entry name" value="SF1_C_Upf1"/>
</dbReference>
<dbReference type="GO" id="GO:0004386">
    <property type="term" value="F:helicase activity"/>
    <property type="evidence" value="ECO:0007669"/>
    <property type="project" value="InterPro"/>
</dbReference>
<dbReference type="InterPro" id="IPR013320">
    <property type="entry name" value="ConA-like_dom_sf"/>
</dbReference>
<dbReference type="PROSITE" id="PS51762">
    <property type="entry name" value="GH16_2"/>
    <property type="match status" value="1"/>
</dbReference>
<organism evidence="3 4">
    <name type="scientific">Hevea brasiliensis</name>
    <name type="common">Para rubber tree</name>
    <name type="synonym">Siphonia brasiliensis</name>
    <dbReference type="NCBI Taxonomy" id="3981"/>
    <lineage>
        <taxon>Eukaryota</taxon>
        <taxon>Viridiplantae</taxon>
        <taxon>Streptophyta</taxon>
        <taxon>Embryophyta</taxon>
        <taxon>Tracheophyta</taxon>
        <taxon>Spermatophyta</taxon>
        <taxon>Magnoliopsida</taxon>
        <taxon>eudicotyledons</taxon>
        <taxon>Gunneridae</taxon>
        <taxon>Pentapetalae</taxon>
        <taxon>rosids</taxon>
        <taxon>fabids</taxon>
        <taxon>Malpighiales</taxon>
        <taxon>Euphorbiaceae</taxon>
        <taxon>Crotonoideae</taxon>
        <taxon>Micrandreae</taxon>
        <taxon>Hevea</taxon>
    </lineage>
</organism>
<evidence type="ECO:0000259" key="2">
    <source>
        <dbReference type="PROSITE" id="PS51762"/>
    </source>
</evidence>
<feature type="compositionally biased region" description="Acidic residues" evidence="1">
    <location>
        <begin position="906"/>
        <end position="921"/>
    </location>
</feature>